<evidence type="ECO:0000256" key="8">
    <source>
        <dbReference type="SAM" id="Phobius"/>
    </source>
</evidence>
<dbReference type="PANTHER" id="PTHR43702:SF12">
    <property type="entry name" value="N-ACETYL GLUCOSAMINE TRANSPORTER NAGP"/>
    <property type="match status" value="1"/>
</dbReference>
<comment type="caution">
    <text evidence="9">The sequence shown here is derived from an EMBL/GenBank/DDBJ whole genome shotgun (WGS) entry which is preliminary data.</text>
</comment>
<dbReference type="PANTHER" id="PTHR43702">
    <property type="entry name" value="L-FUCOSE-PROTON SYMPORTER"/>
    <property type="match status" value="1"/>
</dbReference>
<proteinExistence type="inferred from homology"/>
<feature type="transmembrane region" description="Helical" evidence="8">
    <location>
        <begin position="75"/>
        <end position="94"/>
    </location>
</feature>
<dbReference type="InterPro" id="IPR050375">
    <property type="entry name" value="MFS_TsgA-like"/>
</dbReference>
<dbReference type="GO" id="GO:0005354">
    <property type="term" value="F:galactose transmembrane transporter activity"/>
    <property type="evidence" value="ECO:0007669"/>
    <property type="project" value="InterPro"/>
</dbReference>
<dbReference type="NCBIfam" id="TIGR01272">
    <property type="entry name" value="gluP"/>
    <property type="match status" value="1"/>
</dbReference>
<evidence type="ECO:0000256" key="5">
    <source>
        <dbReference type="ARBA" id="ARBA00022692"/>
    </source>
</evidence>
<dbReference type="RefSeq" id="WP_133995664.1">
    <property type="nucleotide sequence ID" value="NZ_SODV01000002.1"/>
</dbReference>
<evidence type="ECO:0000256" key="6">
    <source>
        <dbReference type="ARBA" id="ARBA00022989"/>
    </source>
</evidence>
<feature type="transmembrane region" description="Helical" evidence="8">
    <location>
        <begin position="238"/>
        <end position="256"/>
    </location>
</feature>
<evidence type="ECO:0000256" key="3">
    <source>
        <dbReference type="ARBA" id="ARBA00009120"/>
    </source>
</evidence>
<accession>A0A4R8DF25</accession>
<feature type="transmembrane region" description="Helical" evidence="8">
    <location>
        <begin position="42"/>
        <end position="63"/>
    </location>
</feature>
<dbReference type="Gene3D" id="1.20.1250.20">
    <property type="entry name" value="MFS general substrate transporter like domains"/>
    <property type="match status" value="2"/>
</dbReference>
<dbReference type="InterPro" id="IPR036259">
    <property type="entry name" value="MFS_trans_sf"/>
</dbReference>
<dbReference type="EMBL" id="SODV01000002">
    <property type="protein sequence ID" value="TDW95888.1"/>
    <property type="molecule type" value="Genomic_DNA"/>
</dbReference>
<keyword evidence="5 8" id="KW-0812">Transmembrane</keyword>
<evidence type="ECO:0000313" key="10">
    <source>
        <dbReference type="Proteomes" id="UP000294498"/>
    </source>
</evidence>
<dbReference type="GO" id="GO:1904659">
    <property type="term" value="P:D-glucose transmembrane transport"/>
    <property type="evidence" value="ECO:0007669"/>
    <property type="project" value="InterPro"/>
</dbReference>
<feature type="transmembrane region" description="Helical" evidence="8">
    <location>
        <begin position="329"/>
        <end position="350"/>
    </location>
</feature>
<dbReference type="InterPro" id="IPR005964">
    <property type="entry name" value="Glc/Gal_transptr_bac"/>
</dbReference>
<name>A0A4R8DF25_9BACT</name>
<dbReference type="AlphaFoldDB" id="A0A4R8DF25"/>
<comment type="similarity">
    <text evidence="3">Belongs to the major facilitator superfamily. FHS transporter (TC 2.A.1.7) family.</text>
</comment>
<organism evidence="9 10">
    <name type="scientific">Dinghuibacter silviterrae</name>
    <dbReference type="NCBI Taxonomy" id="1539049"/>
    <lineage>
        <taxon>Bacteria</taxon>
        <taxon>Pseudomonadati</taxon>
        <taxon>Bacteroidota</taxon>
        <taxon>Chitinophagia</taxon>
        <taxon>Chitinophagales</taxon>
        <taxon>Chitinophagaceae</taxon>
        <taxon>Dinghuibacter</taxon>
    </lineage>
</organism>
<evidence type="ECO:0000256" key="7">
    <source>
        <dbReference type="ARBA" id="ARBA00023136"/>
    </source>
</evidence>
<reference evidence="9 10" key="1">
    <citation type="submission" date="2019-03" db="EMBL/GenBank/DDBJ databases">
        <title>Genomic Encyclopedia of Type Strains, Phase IV (KMG-IV): sequencing the most valuable type-strain genomes for metagenomic binning, comparative biology and taxonomic classification.</title>
        <authorList>
            <person name="Goeker M."/>
        </authorList>
    </citation>
    <scope>NUCLEOTIDE SEQUENCE [LARGE SCALE GENOMIC DNA]</scope>
    <source>
        <strain evidence="9 10">DSM 100059</strain>
    </source>
</reference>
<keyword evidence="4" id="KW-1003">Cell membrane</keyword>
<feature type="transmembrane region" description="Helical" evidence="8">
    <location>
        <begin position="189"/>
        <end position="208"/>
    </location>
</feature>
<dbReference type="Pfam" id="PF07690">
    <property type="entry name" value="MFS_1"/>
    <property type="match status" value="1"/>
</dbReference>
<evidence type="ECO:0000256" key="2">
    <source>
        <dbReference type="ARBA" id="ARBA00004429"/>
    </source>
</evidence>
<feature type="transmembrane region" description="Helical" evidence="8">
    <location>
        <begin position="305"/>
        <end position="323"/>
    </location>
</feature>
<feature type="transmembrane region" description="Helical" evidence="8">
    <location>
        <begin position="136"/>
        <end position="159"/>
    </location>
</feature>
<dbReference type="InterPro" id="IPR011701">
    <property type="entry name" value="MFS"/>
</dbReference>
<keyword evidence="6 8" id="KW-1133">Transmembrane helix</keyword>
<evidence type="ECO:0000256" key="1">
    <source>
        <dbReference type="ARBA" id="ARBA00003321"/>
    </source>
</evidence>
<dbReference type="GO" id="GO:0005886">
    <property type="term" value="C:plasma membrane"/>
    <property type="evidence" value="ECO:0007669"/>
    <property type="project" value="UniProtKB-SubCell"/>
</dbReference>
<evidence type="ECO:0000256" key="4">
    <source>
        <dbReference type="ARBA" id="ARBA00022475"/>
    </source>
</evidence>
<keyword evidence="7 8" id="KW-0472">Membrane</keyword>
<sequence>MQSQRNRSILILGLLFFIFGFITWLGSVLIPYLRIACQLNNFASYLVAFSFYIAYMLMALPAAGVLRMTGYRRGMALGLLIMAVGSCLFIPAAFLRSYPLFLTGLFIQGSGLALLQTASNPYVAIIGPLETAARRIGIMGVCNGIAGVVAPLILGAVVLKDADSLKVAIARSSPAVRTQLLQHLANRVVMPYGLILLALLAISLLVYFSRLPEPGVGPSDEPAEGVISERASIFQYPYLLLGAFTLFLYVGVEVISGDTIISYGSSQGIPLASARFFTSATLSCMLLGYLLGIVLIPKYLSQTSVLKFSGLLGIALVCLALSTRGYLSVAFIALLGLANAMVWPSIWPLAIRGLGKFTPLGASLLIVAVGGGAFLPLAYGRLADVVSPHLAYLLLLPCYACIWYYATAGHKIGLAI</sequence>
<keyword evidence="10" id="KW-1185">Reference proteome</keyword>
<dbReference type="GO" id="GO:0055056">
    <property type="term" value="F:D-glucose transmembrane transporter activity"/>
    <property type="evidence" value="ECO:0007669"/>
    <property type="project" value="InterPro"/>
</dbReference>
<feature type="transmembrane region" description="Helical" evidence="8">
    <location>
        <begin position="389"/>
        <end position="406"/>
    </location>
</feature>
<dbReference type="SUPFAM" id="SSF103473">
    <property type="entry name" value="MFS general substrate transporter"/>
    <property type="match status" value="1"/>
</dbReference>
<dbReference type="CDD" id="cd17394">
    <property type="entry name" value="MFS_FucP_like"/>
    <property type="match status" value="1"/>
</dbReference>
<feature type="transmembrane region" description="Helical" evidence="8">
    <location>
        <begin position="276"/>
        <end position="296"/>
    </location>
</feature>
<dbReference type="Proteomes" id="UP000294498">
    <property type="component" value="Unassembled WGS sequence"/>
</dbReference>
<comment type="subcellular location">
    <subcellularLocation>
        <location evidence="2">Cell inner membrane</location>
        <topology evidence="2">Multi-pass membrane protein</topology>
    </subcellularLocation>
</comment>
<feature type="transmembrane region" description="Helical" evidence="8">
    <location>
        <begin position="9"/>
        <end position="30"/>
    </location>
</feature>
<protein>
    <submittedName>
        <fullName evidence="9">Glucose/galactose transporter</fullName>
    </submittedName>
</protein>
<evidence type="ECO:0000313" key="9">
    <source>
        <dbReference type="EMBL" id="TDW95888.1"/>
    </source>
</evidence>
<gene>
    <name evidence="9" type="ORF">EDB95_3709</name>
</gene>
<comment type="function">
    <text evidence="1">Intake of glucose and galactose.</text>
</comment>
<feature type="transmembrane region" description="Helical" evidence="8">
    <location>
        <begin position="357"/>
        <end position="377"/>
    </location>
</feature>
<dbReference type="OrthoDB" id="9795150at2"/>